<evidence type="ECO:0000313" key="5">
    <source>
        <dbReference type="Proteomes" id="UP000535509"/>
    </source>
</evidence>
<evidence type="ECO:0000313" key="6">
    <source>
        <dbReference type="Proteomes" id="UP000557842"/>
    </source>
</evidence>
<name>A0A5L8QTG2_CAMFE</name>
<accession>A0A5L8QTG2</accession>
<protein>
    <recommendedName>
        <fullName evidence="7">DUF2249 domain-containing protein</fullName>
    </recommendedName>
</protein>
<dbReference type="Proteomes" id="UP000535509">
    <property type="component" value="Unassembled WGS sequence"/>
</dbReference>
<organism evidence="3">
    <name type="scientific">Campylobacter fetus</name>
    <dbReference type="NCBI Taxonomy" id="196"/>
    <lineage>
        <taxon>Bacteria</taxon>
        <taxon>Pseudomonadati</taxon>
        <taxon>Campylobacterota</taxon>
        <taxon>Epsilonproteobacteria</taxon>
        <taxon>Campylobacterales</taxon>
        <taxon>Campylobacteraceae</taxon>
        <taxon>Campylobacter</taxon>
    </lineage>
</organism>
<dbReference type="EMBL" id="AABTCC010000004">
    <property type="protein sequence ID" value="EAI8858645.1"/>
    <property type="molecule type" value="Genomic_DNA"/>
</dbReference>
<evidence type="ECO:0008006" key="7">
    <source>
        <dbReference type="Google" id="ProtNLM"/>
    </source>
</evidence>
<proteinExistence type="predicted"/>
<dbReference type="EMBL" id="AACCXM010000005">
    <property type="protein sequence ID" value="EAK0469042.1"/>
    <property type="molecule type" value="Genomic_DNA"/>
</dbReference>
<evidence type="ECO:0000313" key="1">
    <source>
        <dbReference type="EMBL" id="EAI5408050.1"/>
    </source>
</evidence>
<dbReference type="GeneID" id="61064405"/>
<dbReference type="AlphaFoldDB" id="A0A5L8QTG2"/>
<dbReference type="RefSeq" id="WP_002848932.1">
    <property type="nucleotide sequence ID" value="NZ_AABUZP020000044.1"/>
</dbReference>
<dbReference type="EMBL" id="AACCXK010000008">
    <property type="protein sequence ID" value="EAK0453154.1"/>
    <property type="molecule type" value="Genomic_DNA"/>
</dbReference>
<evidence type="ECO:0000313" key="3">
    <source>
        <dbReference type="EMBL" id="EAK0453154.1"/>
    </source>
</evidence>
<sequence length="114" mass="12919">MNYFENWQKIKADGASLDFYKKTENQTELIGFDSSRCIPPEPMVNAVIALNFIKDKNIKVVMINHKFPAGLIPKIEDKFDYTSESLEDGNVRLIFSLKDGAQSSLLDTKCECHG</sequence>
<evidence type="ECO:0000313" key="4">
    <source>
        <dbReference type="EMBL" id="EAK0469042.1"/>
    </source>
</evidence>
<gene>
    <name evidence="3" type="ORF">AAH17_05715</name>
    <name evidence="4" type="ORF">AAH24_06695</name>
    <name evidence="1" type="ORF">BVH53_04975</name>
    <name evidence="2" type="ORF">CX802_02105</name>
</gene>
<evidence type="ECO:0000313" key="2">
    <source>
        <dbReference type="EMBL" id="EAI8858645.1"/>
    </source>
</evidence>
<keyword evidence="5" id="KW-1185">Reference proteome</keyword>
<dbReference type="EMBL" id="AABQDW010000007">
    <property type="protein sequence ID" value="EAI5408050.1"/>
    <property type="molecule type" value="Genomic_DNA"/>
</dbReference>
<dbReference type="Proteomes" id="UP000557842">
    <property type="component" value="Unassembled WGS sequence"/>
</dbReference>
<reference evidence="3 6" key="1">
    <citation type="submission" date="2018-05" db="EMBL/GenBank/DDBJ databases">
        <authorList>
            <consortium name="PulseNet: The National Subtyping Network for Foodborne Disease Surveillance"/>
            <person name="Tarr C.L."/>
            <person name="Trees E."/>
            <person name="Katz L.S."/>
            <person name="Carleton-Romer H.A."/>
            <person name="Stroika S."/>
            <person name="Kucerova Z."/>
            <person name="Roache K.F."/>
            <person name="Sabol A.L."/>
            <person name="Besser J."/>
            <person name="Gerner-Smidt P."/>
        </authorList>
    </citation>
    <scope>NUCLEOTIDE SEQUENCE</scope>
    <source>
        <strain evidence="3">2014D-0197</strain>
        <strain evidence="1 6">2016D-0221</strain>
        <strain evidence="4">D4313</strain>
        <strain evidence="2 5">PNUSAC001503</strain>
    </source>
</reference>
<comment type="caution">
    <text evidence="3">The sequence shown here is derived from an EMBL/GenBank/DDBJ whole genome shotgun (WGS) entry which is preliminary data.</text>
</comment>